<dbReference type="AlphaFoldDB" id="A0AAN9U0E7"/>
<dbReference type="EMBL" id="JBBCAQ010000010">
    <property type="protein sequence ID" value="KAK7601448.1"/>
    <property type="molecule type" value="Genomic_DNA"/>
</dbReference>
<accession>A0AAN9U0E7</accession>
<evidence type="ECO:0000313" key="2">
    <source>
        <dbReference type="EMBL" id="KAK7601448.1"/>
    </source>
</evidence>
<protein>
    <submittedName>
        <fullName evidence="2">Uncharacterized protein</fullName>
    </submittedName>
</protein>
<evidence type="ECO:0000313" key="3">
    <source>
        <dbReference type="Proteomes" id="UP001367676"/>
    </source>
</evidence>
<gene>
    <name evidence="2" type="ORF">V9T40_008889</name>
</gene>
<evidence type="ECO:0000256" key="1">
    <source>
        <dbReference type="SAM" id="MobiDB-lite"/>
    </source>
</evidence>
<dbReference type="Proteomes" id="UP001367676">
    <property type="component" value="Unassembled WGS sequence"/>
</dbReference>
<keyword evidence="3" id="KW-1185">Reference proteome</keyword>
<organism evidence="2 3">
    <name type="scientific">Parthenolecanium corni</name>
    <dbReference type="NCBI Taxonomy" id="536013"/>
    <lineage>
        <taxon>Eukaryota</taxon>
        <taxon>Metazoa</taxon>
        <taxon>Ecdysozoa</taxon>
        <taxon>Arthropoda</taxon>
        <taxon>Hexapoda</taxon>
        <taxon>Insecta</taxon>
        <taxon>Pterygota</taxon>
        <taxon>Neoptera</taxon>
        <taxon>Paraneoptera</taxon>
        <taxon>Hemiptera</taxon>
        <taxon>Sternorrhyncha</taxon>
        <taxon>Coccoidea</taxon>
        <taxon>Coccidae</taxon>
        <taxon>Parthenolecanium</taxon>
    </lineage>
</organism>
<comment type="caution">
    <text evidence="2">The sequence shown here is derived from an EMBL/GenBank/DDBJ whole genome shotgun (WGS) entry which is preliminary data.</text>
</comment>
<name>A0AAN9U0E7_9HEMI</name>
<proteinExistence type="predicted"/>
<reference evidence="2 3" key="1">
    <citation type="submission" date="2024-03" db="EMBL/GenBank/DDBJ databases">
        <title>Adaptation during the transition from Ophiocordyceps entomopathogen to insect associate is accompanied by gene loss and intensified selection.</title>
        <authorList>
            <person name="Ward C.M."/>
            <person name="Onetto C.A."/>
            <person name="Borneman A.R."/>
        </authorList>
    </citation>
    <scope>NUCLEOTIDE SEQUENCE [LARGE SCALE GENOMIC DNA]</scope>
    <source>
        <strain evidence="2">AWRI1</strain>
        <tissue evidence="2">Single Adult Female</tissue>
    </source>
</reference>
<feature type="region of interest" description="Disordered" evidence="1">
    <location>
        <begin position="1"/>
        <end position="26"/>
    </location>
</feature>
<sequence length="118" mass="13389">MKRVEEKTFRSLTPLSGPDSGLSVRPWPAPSDWSDCRSNKEALRNLATSQRRYFQCFHFSGWSGSVKITITPCQPKTLTHLPKRPPVDIGFTDLTYTVSEGRKKRKYIVIFSSGIAKL</sequence>